<organism evidence="2 3">
    <name type="scientific">Peribacillus deserti</name>
    <dbReference type="NCBI Taxonomy" id="673318"/>
    <lineage>
        <taxon>Bacteria</taxon>
        <taxon>Bacillati</taxon>
        <taxon>Bacillota</taxon>
        <taxon>Bacilli</taxon>
        <taxon>Bacillales</taxon>
        <taxon>Bacillaceae</taxon>
        <taxon>Peribacillus</taxon>
    </lineage>
</organism>
<accession>A0ABS2QQ80</accession>
<feature type="region of interest" description="Disordered" evidence="1">
    <location>
        <begin position="38"/>
        <end position="60"/>
    </location>
</feature>
<gene>
    <name evidence="2" type="ORF">JOC77_004328</name>
</gene>
<name>A0ABS2QQ80_9BACI</name>
<sequence length="60" mass="6898">MSSFLYFYQPYEKQTPERRKKSGSERLSLPFDGDWLTTEGVSPELDNTEKLKAVPSKGNL</sequence>
<dbReference type="Proteomes" id="UP000823486">
    <property type="component" value="Unassembled WGS sequence"/>
</dbReference>
<proteinExistence type="predicted"/>
<keyword evidence="3" id="KW-1185">Reference proteome</keyword>
<evidence type="ECO:0000313" key="3">
    <source>
        <dbReference type="Proteomes" id="UP000823486"/>
    </source>
</evidence>
<dbReference type="EMBL" id="JAFBFI010000041">
    <property type="protein sequence ID" value="MBM7694849.1"/>
    <property type="molecule type" value="Genomic_DNA"/>
</dbReference>
<protein>
    <recommendedName>
        <fullName evidence="4">Toxin SymE-like domain-containing protein</fullName>
    </recommendedName>
</protein>
<evidence type="ECO:0008006" key="4">
    <source>
        <dbReference type="Google" id="ProtNLM"/>
    </source>
</evidence>
<comment type="caution">
    <text evidence="2">The sequence shown here is derived from an EMBL/GenBank/DDBJ whole genome shotgun (WGS) entry which is preliminary data.</text>
</comment>
<dbReference type="RefSeq" id="WP_204548456.1">
    <property type="nucleotide sequence ID" value="NZ_JAFBFI010000041.1"/>
</dbReference>
<evidence type="ECO:0000256" key="1">
    <source>
        <dbReference type="SAM" id="MobiDB-lite"/>
    </source>
</evidence>
<reference evidence="2 3" key="1">
    <citation type="submission" date="2021-01" db="EMBL/GenBank/DDBJ databases">
        <title>Genomic Encyclopedia of Type Strains, Phase IV (KMG-IV): sequencing the most valuable type-strain genomes for metagenomic binning, comparative biology and taxonomic classification.</title>
        <authorList>
            <person name="Goeker M."/>
        </authorList>
    </citation>
    <scope>NUCLEOTIDE SEQUENCE [LARGE SCALE GENOMIC DNA]</scope>
    <source>
        <strain evidence="2 3">DSM 105482</strain>
    </source>
</reference>
<evidence type="ECO:0000313" key="2">
    <source>
        <dbReference type="EMBL" id="MBM7694849.1"/>
    </source>
</evidence>